<accession>A0ABY6MYE4</accession>
<dbReference type="EMBL" id="CP100390">
    <property type="protein sequence ID" value="UZE94844.1"/>
    <property type="molecule type" value="Genomic_DNA"/>
</dbReference>
<name>A0ABY6MYE4_9ALTE</name>
<dbReference type="InterPro" id="IPR047995">
    <property type="entry name" value="Choice_anch_K"/>
</dbReference>
<sequence>MMKKIIKVITVVGAFTASSAQAIPLQLDVTQLDWYNPVSGSNIVYSGNDSIAGNEVISWGVPVKEKQSGYELEVYNSTFDVISDQSFLLGDFTHHNYVMKRGTSIYEASLKMGVAVSTPTLNDSIDLSFLFDHTETTNNCTSSPTCSNDRIKVVSNATNQFSFNNTLYEFEILGFITNGVLSDIFSTVENQSSVASLVGRVNTVSVSEPSSFGIFSLGFAALLFTRRKSLKWG</sequence>
<evidence type="ECO:0000256" key="1">
    <source>
        <dbReference type="SAM" id="SignalP"/>
    </source>
</evidence>
<keyword evidence="3" id="KW-1185">Reference proteome</keyword>
<evidence type="ECO:0000313" key="2">
    <source>
        <dbReference type="EMBL" id="UZE94844.1"/>
    </source>
</evidence>
<dbReference type="Proteomes" id="UP001163739">
    <property type="component" value="Chromosome"/>
</dbReference>
<feature type="chain" id="PRO_5046761880" evidence="1">
    <location>
        <begin position="23"/>
        <end position="233"/>
    </location>
</feature>
<gene>
    <name evidence="2" type="ORF">NKI27_12225</name>
</gene>
<organism evidence="2 3">
    <name type="scientific">Alkalimarinus alittae</name>
    <dbReference type="NCBI Taxonomy" id="2961619"/>
    <lineage>
        <taxon>Bacteria</taxon>
        <taxon>Pseudomonadati</taxon>
        <taxon>Pseudomonadota</taxon>
        <taxon>Gammaproteobacteria</taxon>
        <taxon>Alteromonadales</taxon>
        <taxon>Alteromonadaceae</taxon>
        <taxon>Alkalimarinus</taxon>
    </lineage>
</organism>
<evidence type="ECO:0000313" key="3">
    <source>
        <dbReference type="Proteomes" id="UP001163739"/>
    </source>
</evidence>
<dbReference type="NCBIfam" id="NF038131">
    <property type="entry name" value="choice_anch_K"/>
    <property type="match status" value="1"/>
</dbReference>
<keyword evidence="1" id="KW-0732">Signal</keyword>
<protein>
    <submittedName>
        <fullName evidence="2">THxN family PEP-CTERM protein</fullName>
    </submittedName>
</protein>
<feature type="signal peptide" evidence="1">
    <location>
        <begin position="1"/>
        <end position="22"/>
    </location>
</feature>
<reference evidence="2" key="1">
    <citation type="submission" date="2022-06" db="EMBL/GenBank/DDBJ databases">
        <title>Alkalimarinus sp. nov., isolated from gut of a Alitta virens.</title>
        <authorList>
            <person name="Yang A.I."/>
            <person name="Shin N.-R."/>
        </authorList>
    </citation>
    <scope>NUCLEOTIDE SEQUENCE</scope>
    <source>
        <strain evidence="2">A2M4</strain>
    </source>
</reference>
<dbReference type="NCBIfam" id="NF038125">
    <property type="entry name" value="PEP_CTERM_THxN"/>
    <property type="match status" value="1"/>
</dbReference>
<proteinExistence type="predicted"/>